<organism evidence="2 3">
    <name type="scientific">Virgibacillus pantothenticus</name>
    <dbReference type="NCBI Taxonomy" id="1473"/>
    <lineage>
        <taxon>Bacteria</taxon>
        <taxon>Bacillati</taxon>
        <taxon>Bacillota</taxon>
        <taxon>Bacilli</taxon>
        <taxon>Bacillales</taxon>
        <taxon>Bacillaceae</taxon>
        <taxon>Virgibacillus</taxon>
    </lineage>
</organism>
<dbReference type="GeneID" id="66869231"/>
<evidence type="ECO:0000313" key="3">
    <source>
        <dbReference type="Proteomes" id="UP000036780"/>
    </source>
</evidence>
<feature type="transmembrane region" description="Helical" evidence="1">
    <location>
        <begin position="37"/>
        <end position="62"/>
    </location>
</feature>
<name>A0A0L0QUV2_VIRPA</name>
<dbReference type="RefSeq" id="WP_050349823.1">
    <property type="nucleotide sequence ID" value="NZ_BOSN01000003.1"/>
</dbReference>
<keyword evidence="1" id="KW-1133">Transmembrane helix</keyword>
<reference evidence="3" key="1">
    <citation type="submission" date="2015-07" db="EMBL/GenBank/DDBJ databases">
        <title>Fjat-10053 dsm26.</title>
        <authorList>
            <person name="Liu B."/>
            <person name="Wang J."/>
            <person name="Zhu Y."/>
            <person name="Liu G."/>
            <person name="Chen Q."/>
            <person name="Chen Z."/>
            <person name="Lan J."/>
            <person name="Che J."/>
            <person name="Ge C."/>
            <person name="Shi H."/>
            <person name="Pan Z."/>
            <person name="Liu X."/>
        </authorList>
    </citation>
    <scope>NUCLEOTIDE SEQUENCE [LARGE SCALE GENOMIC DNA]</scope>
    <source>
        <strain evidence="3">DSM 26</strain>
    </source>
</reference>
<evidence type="ECO:0000256" key="1">
    <source>
        <dbReference type="SAM" id="Phobius"/>
    </source>
</evidence>
<comment type="caution">
    <text evidence="2">The sequence shown here is derived from an EMBL/GenBank/DDBJ whole genome shotgun (WGS) entry which is preliminary data.</text>
</comment>
<dbReference type="EMBL" id="LGTO01000002">
    <property type="protein sequence ID" value="KNE22351.1"/>
    <property type="molecule type" value="Genomic_DNA"/>
</dbReference>
<protein>
    <submittedName>
        <fullName evidence="2">Uncharacterized protein</fullName>
    </submittedName>
</protein>
<dbReference type="OrthoDB" id="2438366at2"/>
<proteinExistence type="predicted"/>
<sequence>MKKRRKMIRAVKYTGAIVLTIGILIFLYGFFISDRSYITGIGIGTVMGAGFLFIMGIFFAATEESLKERLSRWRNKFRRKNK</sequence>
<keyword evidence="3" id="KW-1185">Reference proteome</keyword>
<feature type="transmembrane region" description="Helical" evidence="1">
    <location>
        <begin position="12"/>
        <end position="31"/>
    </location>
</feature>
<gene>
    <name evidence="2" type="ORF">AFK71_01645</name>
</gene>
<keyword evidence="1" id="KW-0472">Membrane</keyword>
<dbReference type="PATRIC" id="fig|1473.5.peg.3236"/>
<keyword evidence="1" id="KW-0812">Transmembrane</keyword>
<dbReference type="AlphaFoldDB" id="A0A0L0QUV2"/>
<evidence type="ECO:0000313" key="2">
    <source>
        <dbReference type="EMBL" id="KNE22351.1"/>
    </source>
</evidence>
<dbReference type="Proteomes" id="UP000036780">
    <property type="component" value="Unassembled WGS sequence"/>
</dbReference>
<accession>A0A0L0QUV2</accession>